<dbReference type="EMBL" id="CM037153">
    <property type="protein sequence ID" value="KAH7857749.1"/>
    <property type="molecule type" value="Genomic_DNA"/>
</dbReference>
<keyword evidence="2" id="KW-1185">Reference proteome</keyword>
<evidence type="ECO:0000313" key="2">
    <source>
        <dbReference type="Proteomes" id="UP000828048"/>
    </source>
</evidence>
<organism evidence="1 2">
    <name type="scientific">Vaccinium darrowii</name>
    <dbReference type="NCBI Taxonomy" id="229202"/>
    <lineage>
        <taxon>Eukaryota</taxon>
        <taxon>Viridiplantae</taxon>
        <taxon>Streptophyta</taxon>
        <taxon>Embryophyta</taxon>
        <taxon>Tracheophyta</taxon>
        <taxon>Spermatophyta</taxon>
        <taxon>Magnoliopsida</taxon>
        <taxon>eudicotyledons</taxon>
        <taxon>Gunneridae</taxon>
        <taxon>Pentapetalae</taxon>
        <taxon>asterids</taxon>
        <taxon>Ericales</taxon>
        <taxon>Ericaceae</taxon>
        <taxon>Vaccinioideae</taxon>
        <taxon>Vaccinieae</taxon>
        <taxon>Vaccinium</taxon>
    </lineage>
</organism>
<dbReference type="Proteomes" id="UP000828048">
    <property type="component" value="Chromosome 3"/>
</dbReference>
<evidence type="ECO:0000313" key="1">
    <source>
        <dbReference type="EMBL" id="KAH7857749.1"/>
    </source>
</evidence>
<proteinExistence type="predicted"/>
<protein>
    <submittedName>
        <fullName evidence="1">Uncharacterized protein</fullName>
    </submittedName>
</protein>
<gene>
    <name evidence="1" type="ORF">Vadar_016131</name>
</gene>
<name>A0ACB7YY11_9ERIC</name>
<comment type="caution">
    <text evidence="1">The sequence shown here is derived from an EMBL/GenBank/DDBJ whole genome shotgun (WGS) entry which is preliminary data.</text>
</comment>
<sequence length="2430" mass="276682">MATPREHIEEIRRKKFKIGEEPDPMNEDLHHAVNYLSAELYTKDVHFLMELIQNAEDNEYGEGVRPSLEFVITSRDVTATGASATLLLFNNEKGFGAKNIESICSVGRSTKKGNRKRGYIGEKGIGFKSVFLITSQPYVFSNGYQIRFNEEPCSHCRVGFIVPEWVDDNLILANIKQVYGSGTSLPTTIIVLPLKPDKVVPVKQQLSGIHPELLLFLLKIKSLSVKEDNEDPKLNSVTAISISSETNFVTKKNIDAESFMLHLSANEKGDNLEKECGYHMWRQRFPVKQEIKVERRMDVEELVITLAFPNGQRLNRGMQTPGIYAFLPTEMVTNFPFIIQADFLLVSSRETILLDNKWNQGILDCVPSAFISALVSLVKSVEDAPVSSLPRMFEFLPINSSAYPKLNVVRETIKAKLLDENIIPCESYTKQKLFHKPSEVWRLMPAFWTILNKARKEEGVRLHNISSGGRYVLSSSFDREEYDHILNFLGVQFVEDEWYANCLRFTNLVLGVSEEVYLDILLFLAEKWRTNFQRTNISNIPLLKYVNLNGDVSLYTVNDVSQWNVARVLLSREPYQISWLTDWNKEFRCQVGRCFLPKSTQEAIHKCSKRQTLLEWLSKELKVDVVNVYQYTALLTNPQFNDRKLLITYVHFLYHSLVKNHLSWIEVNHLCCRMPLVDNYGRVTAQRKGVLVPANGSKWASLIGSNPWRDEGFIELGEDYLRSGTFAGVYTPEKQLISFLKSHLGVSDVPDVSPPDVFPTMRSPLTKQNTFLLLDWIRNRKRMGVQLPGKFLTSIKEGSWMKISLRGSPGYRPPSQSFLPTSSWGQLLQNESVLVDIPIIDRNFYGDEINGYKEELRAIGVMFEYGEACQFVGKHLMSLVASSTLTRENVVLILKFIKFLKDKYLSAEEFVSSIRLGKWLKTSLGYRSPVGSVLYDDEWRVASHISDIPFIDRDYYGEEILCFKTELQMLGVVISFGQNYQLVSDHLKSLAHMNAQTAESGLFILQCVQLLKSSDKFVQAFKYTKFLKTNMGYMSPVGSYLLNPAWGCLLQVFDSFPSIDQNFYGNSIFLYKNGLKQLGVVVDFEEATKAFTRTFRLQSAHSSISKDNVLSLLACYRKLQGTTFEFPKELKSCICEVTWVRTRLGDFRAPRDCILFGPDWKSLCPISLLPFIDDTDNYYGKGICEYIEELKSLGVVVALKDGFRFVAAGLSLPLDPSTITPANVYALLECVRNLQQPAHGPLPDSFLKKMGKEWLKTHSGYRSPDKCLLFVSDWGSFLYPKDGPFISEEFYGSKITSYAKELGAIGVTVEVRNGCHLLASHMKFHSKFTTIVRIYSYLMFFNWVPNSGDTRIVWIPNGNVDGLWVKPEECVLSDEENLFGMQLKVLEKHYEKKFLDFFSKVLGVKAHPSLDDYCLLWKQWECSGKPLSPLTCRAFWKFVTDNWSLRTEKTLVDNLLKLPVYSASGEILLRERQDVFIADDLQLKDLFEQWPIFVWFPQASSPSLPRFKLLEVYGKIGVRNISECVRKEEMCVVDGGGQNQGNTRENLIGKGLIRLILGFLAGPTLRMEAENRHEAVKCLLNLTVLETPEPIRICYSLTLSSGENLKAEAKPMIRWDKESKRLSIKKLNRSGGHRSNIEYATYFSEAIARGLLWEKEECIDQLEELIKLGFFLQFDECAIGFLMKTKNLPLFSEDEKFLSSAFPSRFWRLWASNAEYNEYGEGVKPSLEFVITSRDITATGASATLLLFNNEKGFSAKNIESICSIGRSTKKGNRKRGYIGEKAVYILRIGFKSVFLITSQPYVFSNGYQIRFNEEPCPQCKIGYIVPEWVDDNTTLSNIKQVYGSGNSLPTTIIVLPLKPDKVHPVKQQLSSIHPELLLFLSKIKRLSVKEDNKDPKLNSVTAISILSETDFSTRKNIDAESFLLHLSANEKGNNLEKECSYHMWRQRFPVKQENKVERRMDVEELVITLAFPNGQRLSRGMQTARIYAFLPTDMVTNFPFIIQADFLLASSRETILLDNKWNQGILDCVSSAFICAFLSLVKTVEHAPVSCLPRMFEFLPINSSSFAKLNAVRETIKSKLLDENIIPCESARKEEGVRLHNISSGGRYVLSSSFDTTDYDHILNFLGVKLVEDEWYANCLWVTNLVLGVSEEVYLDILLFLAEKWRTNFQRTNIRNIPLLKYVNLNGDVALDTVNDISQRSVAMVLLSRETHQISWLIDWNKEFGCQGGQCFLPKSTQEAIQQCSKRQTLLEWLSKELKVDAVNVYQYTALLTKSLFDDRKLVITYVHFLYHSLAKKHLSGREVNHLCGSMPLVDNYGCVTAKWKGVLVPANGSKWVTLIGSNPWRDQGFVVLGEDYLHSGTFAGVCTPEKQLISFLKSHLGAADIPNLSPPDAVIPTMSYPLTKQIRSCFWIGFGTGSERVSNCPESF</sequence>
<accession>A0ACB7YY11</accession>
<reference evidence="1 2" key="1">
    <citation type="journal article" date="2021" name="Hortic Res">
        <title>High-quality reference genome and annotation aids understanding of berry development for evergreen blueberry (Vaccinium darrowii).</title>
        <authorList>
            <person name="Yu J."/>
            <person name="Hulse-Kemp A.M."/>
            <person name="Babiker E."/>
            <person name="Staton M."/>
        </authorList>
    </citation>
    <scope>NUCLEOTIDE SEQUENCE [LARGE SCALE GENOMIC DNA]</scope>
    <source>
        <strain evidence="2">cv. NJ 8807/NJ 8810</strain>
        <tissue evidence="1">Young leaf</tissue>
    </source>
</reference>